<name>A0AAF3EIS0_9BILA</name>
<dbReference type="WBParaSite" id="MBELARI_LOCUS13914">
    <property type="protein sequence ID" value="MBELARI_LOCUS13914"/>
    <property type="gene ID" value="MBELARI_LOCUS13914"/>
</dbReference>
<dbReference type="Proteomes" id="UP000887575">
    <property type="component" value="Unassembled WGS sequence"/>
</dbReference>
<accession>A0AAF3EIS0</accession>
<evidence type="ECO:0000313" key="2">
    <source>
        <dbReference type="Proteomes" id="UP000887575"/>
    </source>
</evidence>
<keyword evidence="1" id="KW-1133">Transmembrane helix</keyword>
<organism evidence="2 3">
    <name type="scientific">Mesorhabditis belari</name>
    <dbReference type="NCBI Taxonomy" id="2138241"/>
    <lineage>
        <taxon>Eukaryota</taxon>
        <taxon>Metazoa</taxon>
        <taxon>Ecdysozoa</taxon>
        <taxon>Nematoda</taxon>
        <taxon>Chromadorea</taxon>
        <taxon>Rhabditida</taxon>
        <taxon>Rhabditina</taxon>
        <taxon>Rhabditomorpha</taxon>
        <taxon>Rhabditoidea</taxon>
        <taxon>Rhabditidae</taxon>
        <taxon>Mesorhabditinae</taxon>
        <taxon>Mesorhabditis</taxon>
    </lineage>
</organism>
<dbReference type="AlphaFoldDB" id="A0AAF3EIS0"/>
<evidence type="ECO:0000256" key="1">
    <source>
        <dbReference type="SAM" id="Phobius"/>
    </source>
</evidence>
<feature type="transmembrane region" description="Helical" evidence="1">
    <location>
        <begin position="25"/>
        <end position="45"/>
    </location>
</feature>
<proteinExistence type="predicted"/>
<keyword evidence="1" id="KW-0472">Membrane</keyword>
<keyword evidence="1" id="KW-0812">Transmembrane</keyword>
<sequence>MTSVHSAGPSMQVYSTEVTSFSLPYAFLFIFGTAGNVAVLTYVFFVTRTGRKRVADTMDELCIEIMSRSEEAPNCVCPNCEQPLSIKVQAQSQTARVWDHGDVALLELETDIDTSDDLGKRVCLEARGLTLKEPMLAFGMGDGKIQKLSSDEQDTFCGRGKATTKANIL</sequence>
<protein>
    <submittedName>
        <fullName evidence="3">Uncharacterized protein</fullName>
    </submittedName>
</protein>
<reference evidence="3" key="1">
    <citation type="submission" date="2024-02" db="UniProtKB">
        <authorList>
            <consortium name="WormBaseParasite"/>
        </authorList>
    </citation>
    <scope>IDENTIFICATION</scope>
</reference>
<evidence type="ECO:0000313" key="3">
    <source>
        <dbReference type="WBParaSite" id="MBELARI_LOCUS13914"/>
    </source>
</evidence>
<keyword evidence="2" id="KW-1185">Reference proteome</keyword>